<dbReference type="SUPFAM" id="SSF49785">
    <property type="entry name" value="Galactose-binding domain-like"/>
    <property type="match status" value="1"/>
</dbReference>
<gene>
    <name evidence="11" type="ORF">JIN87_12245</name>
</gene>
<dbReference type="InterPro" id="IPR040605">
    <property type="entry name" value="Glyco_hydro2_dom5"/>
</dbReference>
<keyword evidence="2" id="KW-0378">Hydrolase</keyword>
<dbReference type="PROSITE" id="PS00608">
    <property type="entry name" value="GLYCOSYL_HYDROL_F2_2"/>
    <property type="match status" value="1"/>
</dbReference>
<evidence type="ECO:0000256" key="3">
    <source>
        <dbReference type="ARBA" id="ARBA00023295"/>
    </source>
</evidence>
<proteinExistence type="inferred from homology"/>
<dbReference type="RefSeq" id="WP_200355853.1">
    <property type="nucleotide sequence ID" value="NZ_JAENIL010000020.1"/>
</dbReference>
<evidence type="ECO:0000259" key="10">
    <source>
        <dbReference type="Pfam" id="PF18565"/>
    </source>
</evidence>
<keyword evidence="4" id="KW-0732">Signal</keyword>
<dbReference type="InterPro" id="IPR013783">
    <property type="entry name" value="Ig-like_fold"/>
</dbReference>
<dbReference type="InterPro" id="IPR008979">
    <property type="entry name" value="Galactose-bd-like_sf"/>
</dbReference>
<dbReference type="InterPro" id="IPR051913">
    <property type="entry name" value="GH2_Domain-Containing"/>
</dbReference>
<dbReference type="Pfam" id="PF13290">
    <property type="entry name" value="CHB_HEX_C_1"/>
    <property type="match status" value="1"/>
</dbReference>
<feature type="domain" description="Glycosyl hydrolases family 2 sugar binding" evidence="7">
    <location>
        <begin position="42"/>
        <end position="155"/>
    </location>
</feature>
<feature type="chain" id="PRO_5036874521" evidence="4">
    <location>
        <begin position="19"/>
        <end position="1014"/>
    </location>
</feature>
<dbReference type="Gene3D" id="3.20.20.80">
    <property type="entry name" value="Glycosidases"/>
    <property type="match status" value="1"/>
</dbReference>
<comment type="caution">
    <text evidence="11">The sequence shown here is derived from an EMBL/GenBank/DDBJ whole genome shotgun (WGS) entry which is preliminary data.</text>
</comment>
<dbReference type="GO" id="GO:0005975">
    <property type="term" value="P:carbohydrate metabolic process"/>
    <property type="evidence" value="ECO:0007669"/>
    <property type="project" value="InterPro"/>
</dbReference>
<feature type="domain" description="GH29D-like beta-sandwich" evidence="8">
    <location>
        <begin position="801"/>
        <end position="856"/>
    </location>
</feature>
<dbReference type="GO" id="GO:0004553">
    <property type="term" value="F:hydrolase activity, hydrolyzing O-glycosyl compounds"/>
    <property type="evidence" value="ECO:0007669"/>
    <property type="project" value="InterPro"/>
</dbReference>
<keyword evidence="12" id="KW-1185">Reference proteome</keyword>
<protein>
    <submittedName>
        <fullName evidence="11">DUF4982 domain-containing protein</fullName>
    </submittedName>
</protein>
<accession>A0A934VRM5</accession>
<dbReference type="PANTHER" id="PTHR42732">
    <property type="entry name" value="BETA-GALACTOSIDASE"/>
    <property type="match status" value="1"/>
</dbReference>
<dbReference type="Pfam" id="PF16355">
    <property type="entry name" value="DUF4982"/>
    <property type="match status" value="1"/>
</dbReference>
<dbReference type="AlphaFoldDB" id="A0A934VRM5"/>
<comment type="similarity">
    <text evidence="1">Belongs to the glycosyl hydrolase 2 family.</text>
</comment>
<evidence type="ECO:0000259" key="5">
    <source>
        <dbReference type="Pfam" id="PF00703"/>
    </source>
</evidence>
<feature type="domain" description="Glycoside hydrolase family 2" evidence="10">
    <location>
        <begin position="693"/>
        <end position="786"/>
    </location>
</feature>
<dbReference type="PRINTS" id="PR00132">
    <property type="entry name" value="GLHYDRLASE2"/>
</dbReference>
<feature type="domain" description="Glycoside hydrolase family 2 immunoglobulin-like beta-sandwich" evidence="5">
    <location>
        <begin position="189"/>
        <end position="281"/>
    </location>
</feature>
<dbReference type="Pfam" id="PF02836">
    <property type="entry name" value="Glyco_hydro_2_C"/>
    <property type="match status" value="1"/>
</dbReference>
<dbReference type="InterPro" id="IPR006101">
    <property type="entry name" value="Glyco_hydro_2"/>
</dbReference>
<dbReference type="InterPro" id="IPR059177">
    <property type="entry name" value="GH29D-like_dom"/>
</dbReference>
<dbReference type="Gene3D" id="2.60.40.10">
    <property type="entry name" value="Immunoglobulins"/>
    <property type="match status" value="3"/>
</dbReference>
<dbReference type="Proteomes" id="UP000617628">
    <property type="component" value="Unassembled WGS sequence"/>
</dbReference>
<reference evidence="11" key="1">
    <citation type="submission" date="2021-01" db="EMBL/GenBank/DDBJ databases">
        <title>Modified the classification status of verrucomicrobia.</title>
        <authorList>
            <person name="Feng X."/>
        </authorList>
    </citation>
    <scope>NUCLEOTIDE SEQUENCE</scope>
    <source>
        <strain evidence="11">KCTC 13126</strain>
    </source>
</reference>
<dbReference type="Pfam" id="PF18565">
    <property type="entry name" value="Glyco_hydro2_C5"/>
    <property type="match status" value="1"/>
</dbReference>
<dbReference type="InterPro" id="IPR006104">
    <property type="entry name" value="Glyco_hydro_2_N"/>
</dbReference>
<feature type="domain" description="Glycoside hydrolase family 2 catalytic" evidence="6">
    <location>
        <begin position="289"/>
        <end position="445"/>
    </location>
</feature>
<feature type="signal peptide" evidence="4">
    <location>
        <begin position="1"/>
        <end position="18"/>
    </location>
</feature>
<dbReference type="SUPFAM" id="SSF49303">
    <property type="entry name" value="beta-Galactosidase/glucuronidase domain"/>
    <property type="match status" value="1"/>
</dbReference>
<evidence type="ECO:0000259" key="7">
    <source>
        <dbReference type="Pfam" id="PF02837"/>
    </source>
</evidence>
<evidence type="ECO:0000313" key="12">
    <source>
        <dbReference type="Proteomes" id="UP000617628"/>
    </source>
</evidence>
<dbReference type="EMBL" id="JAENIL010000020">
    <property type="protein sequence ID" value="MBK1877639.1"/>
    <property type="molecule type" value="Genomic_DNA"/>
</dbReference>
<dbReference type="Gene3D" id="2.60.120.260">
    <property type="entry name" value="Galactose-binding domain-like"/>
    <property type="match status" value="2"/>
</dbReference>
<dbReference type="Pfam" id="PF00703">
    <property type="entry name" value="Glyco_hydro_2"/>
    <property type="match status" value="1"/>
</dbReference>
<evidence type="ECO:0000313" key="11">
    <source>
        <dbReference type="EMBL" id="MBK1877639.1"/>
    </source>
</evidence>
<sequence length="1014" mass="114323">MKIGFIAVLAMLAVCAYADRLSFDKNWKFIQEDVAGAEAIAYVDDAWRSLSVPHDWSIEGEYDASNPMADACGYLPAGIGWYRKTIEVPAEWKGRHVEIAFDGVCMNSTVWANGKKLGHRPYGWISFAYDISEIVDESDTITFAVRVDNDKQPSARWYTGSGIYAHTWIDVKDKVHVARDGVYIRSEGDKVFVDAEIRNTTGEQRKLAIDVSILDPEGKEVVRERRKARVSANEVSVVDFDFQVSNPLRWDTHSPHLYKAIVEVVSGQKKLDTVTTRFGIRDIEWKVDTGFWLNGRNVKLRGVCNHQDAGPLGAAVPDKIVKFRIEQLKAMGVNSIRTAHNPMTPEFYDYCDELGILVMDEIFDGWHQKAEHDYGAHAFDEWWERDLTDWMRRDRNHPSIVIWSVGNETKGEDSAKALVKLCHELDPTRPVTSGHSAHEVMDVYGANGASEQNGFFENLVTHQPFIGTENTHTFQVRGYYRSKTWYRNGYPSTRHNPHYYPDYTEEEIFTYDWIDEADRAHPKHIFFSSYDNSMVRLTSGHNIEKLRDIPNFSGTYRWCGHDYLGEAKYHGGWPFKAFSGGAIDLSNFEKDLYYLYQSQWTEAPMVHILPHWTHPSMKTGTKVPVQVYSTCEEVELFFNGRSLGKQKPGITWDKMACQWMVGWEPGEIKAVGYNQGRAVANEVVRTAGAPAQLDLSIDGEPLSPEGEDIVQVRVSTQDKQGEFYPYGENRSWFHVIGPARIRALGNGSPVDTEKHQGVDNRIAFYGLTRAFVQATGEEGNIALLTSSILGEKKLVYSQQVSIDTKLLTLRGNAPEAKIKVFYTLDGSEPSKQSTRYNGSFEVVPGTTVKALVVLNGEAVQTLEERFAMDEGFVWKSSVAAADVLAGEQAERATFEGAKVVGKGKGQIFRGDGYIQFVDDPNQSVEWYYENDGDSGRAKLAIRYGGIVEGEKGHRVRVIINGEVVEESLLLSNSDHPGRKWSMVKVPMQIERGANRIRLEPLSGEGLCLDEIVIR</sequence>
<keyword evidence="3" id="KW-0326">Glycosidase</keyword>
<evidence type="ECO:0000259" key="8">
    <source>
        <dbReference type="Pfam" id="PF13290"/>
    </source>
</evidence>
<dbReference type="InterPro" id="IPR036156">
    <property type="entry name" value="Beta-gal/glucu_dom_sf"/>
</dbReference>
<dbReference type="InterPro" id="IPR006103">
    <property type="entry name" value="Glyco_hydro_2_cat"/>
</dbReference>
<organism evidence="11 12">
    <name type="scientific">Pelagicoccus mobilis</name>
    <dbReference type="NCBI Taxonomy" id="415221"/>
    <lineage>
        <taxon>Bacteria</taxon>
        <taxon>Pseudomonadati</taxon>
        <taxon>Verrucomicrobiota</taxon>
        <taxon>Opitutia</taxon>
        <taxon>Puniceicoccales</taxon>
        <taxon>Pelagicoccaceae</taxon>
        <taxon>Pelagicoccus</taxon>
    </lineage>
</organism>
<dbReference type="PANTHER" id="PTHR42732:SF1">
    <property type="entry name" value="BETA-MANNOSIDASE"/>
    <property type="match status" value="1"/>
</dbReference>
<name>A0A934VRM5_9BACT</name>
<dbReference type="Pfam" id="PF02837">
    <property type="entry name" value="Glyco_hydro_2_N"/>
    <property type="match status" value="1"/>
</dbReference>
<dbReference type="InterPro" id="IPR032311">
    <property type="entry name" value="DUF4982"/>
</dbReference>
<evidence type="ECO:0000256" key="4">
    <source>
        <dbReference type="SAM" id="SignalP"/>
    </source>
</evidence>
<evidence type="ECO:0000259" key="6">
    <source>
        <dbReference type="Pfam" id="PF02836"/>
    </source>
</evidence>
<evidence type="ECO:0000259" key="9">
    <source>
        <dbReference type="Pfam" id="PF16355"/>
    </source>
</evidence>
<feature type="domain" description="DUF4982" evidence="9">
    <location>
        <begin position="620"/>
        <end position="680"/>
    </location>
</feature>
<dbReference type="InterPro" id="IPR023232">
    <property type="entry name" value="Glyco_hydro_2_AS"/>
</dbReference>
<evidence type="ECO:0000256" key="1">
    <source>
        <dbReference type="ARBA" id="ARBA00007401"/>
    </source>
</evidence>
<dbReference type="InterPro" id="IPR006102">
    <property type="entry name" value="Ig-like_GH2"/>
</dbReference>
<dbReference type="SUPFAM" id="SSF51445">
    <property type="entry name" value="(Trans)glycosidases"/>
    <property type="match status" value="1"/>
</dbReference>
<evidence type="ECO:0000256" key="2">
    <source>
        <dbReference type="ARBA" id="ARBA00022801"/>
    </source>
</evidence>
<dbReference type="InterPro" id="IPR017853">
    <property type="entry name" value="GH"/>
</dbReference>